<keyword evidence="3" id="KW-1185">Reference proteome</keyword>
<organism evidence="2 3">
    <name type="scientific">Aspergillus ochraceoroseus</name>
    <dbReference type="NCBI Taxonomy" id="138278"/>
    <lineage>
        <taxon>Eukaryota</taxon>
        <taxon>Fungi</taxon>
        <taxon>Dikarya</taxon>
        <taxon>Ascomycota</taxon>
        <taxon>Pezizomycotina</taxon>
        <taxon>Eurotiomycetes</taxon>
        <taxon>Eurotiomycetidae</taxon>
        <taxon>Eurotiales</taxon>
        <taxon>Aspergillaceae</taxon>
        <taxon>Aspergillus</taxon>
        <taxon>Aspergillus subgen. Nidulantes</taxon>
    </lineage>
</organism>
<protein>
    <submittedName>
        <fullName evidence="2">Uncharacterized protein</fullName>
    </submittedName>
</protein>
<accession>A0A0F8UWN2</accession>
<evidence type="ECO:0000256" key="1">
    <source>
        <dbReference type="SAM" id="Phobius"/>
    </source>
</evidence>
<dbReference type="PANTHER" id="PTHR35895:SF2">
    <property type="match status" value="1"/>
</dbReference>
<sequence>MVVGDSYMASTAEKQVICANRGVSNEGPEKDVLGRDKEIEYVEAVAAEKQTIGKCQKIKQHFARFRYYYLLAGILFLAIFLPVLFLLVIPAIAQRVADDTNITVYSATMMNPKPDAVTLTLNTSLAIPLGLRVGIDPLNINLFNRDSNPRITYLTVPLPEYSLKGTTNLVATSNNTPVLDEDEFVRALAMAVYSKKITLSAGGEPTVHLGALKAHLKLDKDVELAGILFSGFESTLRLTKSLGLDKLNGFSIDEAAFLLPALPDGSNLNGKATLPNHSVVTFALGNVTLNLMAKNIVLGTARLENVILQPGNNSVNFTAKADIKHALDNIGSILKAEADALRSGDIELSASGNQTVYNGVHIPYFERVLNNLTITARVPIISILLDTVGQFLGDGADGVVNTLDTILNKVNFASLFKHVDFTSLVDSLGDIIKNINLGTLLEGVNINQLLQDIDWKKVIDGIKSILSQLDLGGFLQSLDLGKLLSEVDWTSLMQSIVNLLKKVDWTAVTNAINSILKNIDLGAIIEKIAPLLKNLDLEQILSNLDIGKTIDELTPVLKDLDLGSILKQLDWGTIIKSVMSILKNIDLPSLLKTLLTTFQTLHLRDLLYNVTIGGINIGDFLQKLANDSGNVSLDQALNNLQHAWQDIGGRGGSS</sequence>
<dbReference type="OrthoDB" id="10039566at2759"/>
<gene>
    <name evidence="2" type="ORF">AOCH_004202</name>
</gene>
<dbReference type="Pfam" id="PF12505">
    <property type="entry name" value="DUF3712"/>
    <property type="match status" value="1"/>
</dbReference>
<comment type="caution">
    <text evidence="2">The sequence shown here is derived from an EMBL/GenBank/DDBJ whole genome shotgun (WGS) entry which is preliminary data.</text>
</comment>
<dbReference type="GO" id="GO:0000329">
    <property type="term" value="C:fungal-type vacuole membrane"/>
    <property type="evidence" value="ECO:0007669"/>
    <property type="project" value="InterPro"/>
</dbReference>
<evidence type="ECO:0000313" key="2">
    <source>
        <dbReference type="EMBL" id="KKK23903.1"/>
    </source>
</evidence>
<dbReference type="AlphaFoldDB" id="A0A0F8UWN2"/>
<keyword evidence="1" id="KW-0812">Transmembrane</keyword>
<reference evidence="2 3" key="1">
    <citation type="submission" date="2015-02" db="EMBL/GenBank/DDBJ databases">
        <title>Draft Genome Sequences of Two Closely-Related Aflatoxigenic Aspergillus Species Obtained from the Cote d'Ivoire.</title>
        <authorList>
            <person name="Moore G.G."/>
            <person name="Beltz S.B."/>
            <person name="Mack B.M."/>
        </authorList>
    </citation>
    <scope>NUCLEOTIDE SEQUENCE [LARGE SCALE GENOMIC DNA]</scope>
    <source>
        <strain evidence="2 3">SRRC1432</strain>
    </source>
</reference>
<proteinExistence type="predicted"/>
<keyword evidence="1" id="KW-0472">Membrane</keyword>
<feature type="transmembrane region" description="Helical" evidence="1">
    <location>
        <begin position="67"/>
        <end position="93"/>
    </location>
</feature>
<name>A0A0F8UWN2_9EURO</name>
<keyword evidence="1" id="KW-1133">Transmembrane helix</keyword>
<dbReference type="Proteomes" id="UP000034947">
    <property type="component" value="Unassembled WGS sequence"/>
</dbReference>
<evidence type="ECO:0000313" key="3">
    <source>
        <dbReference type="Proteomes" id="UP000034947"/>
    </source>
</evidence>
<dbReference type="PANTHER" id="PTHR35895">
    <property type="entry name" value="CHROMOSOME 16, WHOLE GENOME SHOTGUN SEQUENCE"/>
    <property type="match status" value="1"/>
</dbReference>
<dbReference type="EMBL" id="JYKN01000580">
    <property type="protein sequence ID" value="KKK23903.1"/>
    <property type="molecule type" value="Genomic_DNA"/>
</dbReference>
<dbReference type="InterPro" id="IPR022185">
    <property type="entry name" value="DUF3712"/>
</dbReference>
<dbReference type="VEuPathDB" id="FungiDB:P175DRAFT_0508236"/>
<dbReference type="InterPro" id="IPR046368">
    <property type="entry name" value="Tag1"/>
</dbReference>